<dbReference type="AlphaFoldDB" id="A0A1I4D199"/>
<proteinExistence type="predicted"/>
<reference evidence="1 2" key="1">
    <citation type="submission" date="2016-10" db="EMBL/GenBank/DDBJ databases">
        <authorList>
            <person name="de Groot N.N."/>
        </authorList>
    </citation>
    <scope>NUCLEOTIDE SEQUENCE [LARGE SCALE GENOMIC DNA]</scope>
    <source>
        <strain evidence="1 2">DSM 16199</strain>
    </source>
</reference>
<sequence>MLRLSVELARASDLAVQIEETMDHGQTRREHDLRNVQNLDLLAQTLADLGRFTQALAPMLTTLAVSPGTATGGMALRGVADRLAGAAVDLPEDAGGDVCVF</sequence>
<dbReference type="OrthoDB" id="9997841at2"/>
<keyword evidence="2" id="KW-1185">Reference proteome</keyword>
<dbReference type="EMBL" id="FOTF01000003">
    <property type="protein sequence ID" value="SFK85871.1"/>
    <property type="molecule type" value="Genomic_DNA"/>
</dbReference>
<dbReference type="Proteomes" id="UP000199550">
    <property type="component" value="Unassembled WGS sequence"/>
</dbReference>
<organism evidence="1 2">
    <name type="scientific">Loktanella salsilacus</name>
    <dbReference type="NCBI Taxonomy" id="195913"/>
    <lineage>
        <taxon>Bacteria</taxon>
        <taxon>Pseudomonadati</taxon>
        <taxon>Pseudomonadota</taxon>
        <taxon>Alphaproteobacteria</taxon>
        <taxon>Rhodobacterales</taxon>
        <taxon>Roseobacteraceae</taxon>
        <taxon>Loktanella</taxon>
    </lineage>
</organism>
<gene>
    <name evidence="1" type="ORF">SAMN04488004_10376</name>
</gene>
<evidence type="ECO:0000313" key="2">
    <source>
        <dbReference type="Proteomes" id="UP000199550"/>
    </source>
</evidence>
<evidence type="ECO:0000313" key="1">
    <source>
        <dbReference type="EMBL" id="SFK85871.1"/>
    </source>
</evidence>
<dbReference type="STRING" id="195913.SAMN04488004_10376"/>
<protein>
    <submittedName>
        <fullName evidence="1">Uncharacterized protein</fullName>
    </submittedName>
</protein>
<name>A0A1I4D199_9RHOB</name>
<accession>A0A1I4D199</accession>
<dbReference type="RefSeq" id="WP_139222580.1">
    <property type="nucleotide sequence ID" value="NZ_CAXIDI010000001.1"/>
</dbReference>